<feature type="domain" description="Bacterial sugar transferase" evidence="4">
    <location>
        <begin position="21"/>
        <end position="262"/>
    </location>
</feature>
<feature type="transmembrane region" description="Helical" evidence="3">
    <location>
        <begin position="26"/>
        <end position="47"/>
    </location>
</feature>
<comment type="similarity">
    <text evidence="1">Belongs to the bacterial sugar transferase family.</text>
</comment>
<keyword evidence="3" id="KW-0812">Transmembrane</keyword>
<keyword evidence="3" id="KW-1133">Transmembrane helix</keyword>
<dbReference type="PANTHER" id="PTHR30576">
    <property type="entry name" value="COLANIC BIOSYNTHESIS UDP-GLUCOSE LIPID CARRIER TRANSFERASE"/>
    <property type="match status" value="1"/>
</dbReference>
<keyword evidence="6" id="KW-1185">Reference proteome</keyword>
<keyword evidence="3" id="KW-0472">Membrane</keyword>
<accession>A0ABT5VW67</accession>
<dbReference type="GO" id="GO:0016740">
    <property type="term" value="F:transferase activity"/>
    <property type="evidence" value="ECO:0007669"/>
    <property type="project" value="UniProtKB-KW"/>
</dbReference>
<protein>
    <submittedName>
        <fullName evidence="5">Sugar transferase</fullName>
    </submittedName>
</protein>
<dbReference type="InterPro" id="IPR003362">
    <property type="entry name" value="Bact_transf"/>
</dbReference>
<dbReference type="Proteomes" id="UP001528920">
    <property type="component" value="Unassembled WGS sequence"/>
</dbReference>
<reference evidence="5 6" key="1">
    <citation type="submission" date="2022-01" db="EMBL/GenBank/DDBJ databases">
        <title>Labilibaculum sp. nov, a marine bacterium isolated from Antarctica.</title>
        <authorList>
            <person name="Dai W."/>
        </authorList>
    </citation>
    <scope>NUCLEOTIDE SEQUENCE [LARGE SCALE GENOMIC DNA]</scope>
    <source>
        <strain evidence="5 6">DW002</strain>
    </source>
</reference>
<gene>
    <name evidence="5" type="ORF">L3049_16850</name>
</gene>
<dbReference type="EMBL" id="JAKJSC010000005">
    <property type="protein sequence ID" value="MDE5419663.1"/>
    <property type="molecule type" value="Genomic_DNA"/>
</dbReference>
<feature type="region of interest" description="Disordered" evidence="2">
    <location>
        <begin position="94"/>
        <end position="118"/>
    </location>
</feature>
<keyword evidence="5" id="KW-0808">Transferase</keyword>
<sequence length="267" mass="30908">MSFNKQDNDKTVKVYKTPFFKRCFDIFFAGFGLLCISPLLLLFIIAIRLESKGKVYYISKRVGTGYRIFNFLKLRSMYPDADKRLKELEHLNQYSNAEGEEEQSDEIIKESTENPGGTILFGDEEEVEESAHIQRQKQKQDKAFVKFENDPRITKVGQIIRKLSIDELPQLINVIKGDMSIVGNRPLPLYEAEMLTTDEWTDRFNGPAGITGLWQVEARGKSSKMSPEERKGLDNKYVEIANSKYSFWKDLWIILRTIPAVFQKENV</sequence>
<evidence type="ECO:0000313" key="5">
    <source>
        <dbReference type="EMBL" id="MDE5419663.1"/>
    </source>
</evidence>
<dbReference type="Pfam" id="PF02397">
    <property type="entry name" value="Bac_transf"/>
    <property type="match status" value="1"/>
</dbReference>
<comment type="caution">
    <text evidence="5">The sequence shown here is derived from an EMBL/GenBank/DDBJ whole genome shotgun (WGS) entry which is preliminary data.</text>
</comment>
<evidence type="ECO:0000256" key="3">
    <source>
        <dbReference type="SAM" id="Phobius"/>
    </source>
</evidence>
<evidence type="ECO:0000256" key="1">
    <source>
        <dbReference type="ARBA" id="ARBA00006464"/>
    </source>
</evidence>
<name>A0ABT5VW67_9BACT</name>
<proteinExistence type="inferred from homology"/>
<evidence type="ECO:0000256" key="2">
    <source>
        <dbReference type="SAM" id="MobiDB-lite"/>
    </source>
</evidence>
<evidence type="ECO:0000313" key="6">
    <source>
        <dbReference type="Proteomes" id="UP001528920"/>
    </source>
</evidence>
<evidence type="ECO:0000259" key="4">
    <source>
        <dbReference type="Pfam" id="PF02397"/>
    </source>
</evidence>
<dbReference type="PANTHER" id="PTHR30576:SF0">
    <property type="entry name" value="UNDECAPRENYL-PHOSPHATE N-ACETYLGALACTOSAMINYL 1-PHOSPHATE TRANSFERASE-RELATED"/>
    <property type="match status" value="1"/>
</dbReference>
<organism evidence="5 6">
    <name type="scientific">Paralabilibaculum antarcticum</name>
    <dbReference type="NCBI Taxonomy" id="2912572"/>
    <lineage>
        <taxon>Bacteria</taxon>
        <taxon>Pseudomonadati</taxon>
        <taxon>Bacteroidota</taxon>
        <taxon>Bacteroidia</taxon>
        <taxon>Marinilabiliales</taxon>
        <taxon>Marinifilaceae</taxon>
        <taxon>Paralabilibaculum</taxon>
    </lineage>
</organism>